<keyword evidence="2" id="KW-1185">Reference proteome</keyword>
<organism evidence="1 2">
    <name type="scientific">Kribbella karoonensis</name>
    <dbReference type="NCBI Taxonomy" id="324851"/>
    <lineage>
        <taxon>Bacteria</taxon>
        <taxon>Bacillati</taxon>
        <taxon>Actinomycetota</taxon>
        <taxon>Actinomycetes</taxon>
        <taxon>Propionibacteriales</taxon>
        <taxon>Kribbellaceae</taxon>
        <taxon>Kribbella</taxon>
    </lineage>
</organism>
<sequence length="60" mass="6729">MTQVTTRFAVIPRHAPRLTGMTIHRLMSTMATEQVRDLEDLLAVDSNQTTDDRTDAAAEQ</sequence>
<protein>
    <recommendedName>
        <fullName evidence="3">FXSXX-COOH protein</fullName>
    </recommendedName>
</protein>
<evidence type="ECO:0000313" key="2">
    <source>
        <dbReference type="Proteomes" id="UP001500190"/>
    </source>
</evidence>
<accession>A0ABN2EMX7</accession>
<proteinExistence type="predicted"/>
<gene>
    <name evidence="1" type="ORF">GCM10009742_74310</name>
</gene>
<name>A0ABN2EMX7_9ACTN</name>
<evidence type="ECO:0000313" key="1">
    <source>
        <dbReference type="EMBL" id="GAA1612293.1"/>
    </source>
</evidence>
<evidence type="ECO:0008006" key="3">
    <source>
        <dbReference type="Google" id="ProtNLM"/>
    </source>
</evidence>
<dbReference type="EMBL" id="BAAAND010000012">
    <property type="protein sequence ID" value="GAA1612293.1"/>
    <property type="molecule type" value="Genomic_DNA"/>
</dbReference>
<dbReference type="Proteomes" id="UP001500190">
    <property type="component" value="Unassembled WGS sequence"/>
</dbReference>
<comment type="caution">
    <text evidence="1">The sequence shown here is derived from an EMBL/GenBank/DDBJ whole genome shotgun (WGS) entry which is preliminary data.</text>
</comment>
<reference evidence="1 2" key="1">
    <citation type="journal article" date="2019" name="Int. J. Syst. Evol. Microbiol.">
        <title>The Global Catalogue of Microorganisms (GCM) 10K type strain sequencing project: providing services to taxonomists for standard genome sequencing and annotation.</title>
        <authorList>
            <consortium name="The Broad Institute Genomics Platform"/>
            <consortium name="The Broad Institute Genome Sequencing Center for Infectious Disease"/>
            <person name="Wu L."/>
            <person name="Ma J."/>
        </authorList>
    </citation>
    <scope>NUCLEOTIDE SEQUENCE [LARGE SCALE GENOMIC DNA]</scope>
    <source>
        <strain evidence="1 2">JCM 14304</strain>
    </source>
</reference>